<evidence type="ECO:0000313" key="2">
    <source>
        <dbReference type="Proteomes" id="UP000515161"/>
    </source>
</evidence>
<dbReference type="Proteomes" id="UP000515161">
    <property type="component" value="Unplaced"/>
</dbReference>
<reference evidence="3 4" key="1">
    <citation type="submission" date="2025-04" db="UniProtKB">
        <authorList>
            <consortium name="RefSeq"/>
        </authorList>
    </citation>
    <scope>IDENTIFICATION</scope>
</reference>
<evidence type="ECO:0000259" key="1">
    <source>
        <dbReference type="Pfam" id="PF00078"/>
    </source>
</evidence>
<protein>
    <submittedName>
        <fullName evidence="3 4">Uncharacterized protein LOC117561737</fullName>
    </submittedName>
</protein>
<feature type="domain" description="Reverse transcriptase" evidence="1">
    <location>
        <begin position="111"/>
        <end position="207"/>
    </location>
</feature>
<dbReference type="InterPro" id="IPR000477">
    <property type="entry name" value="RT_dom"/>
</dbReference>
<name>A0A6P8WDJ1_GYMAC</name>
<accession>A0A6P8WDJ1</accession>
<gene>
    <name evidence="3 4" type="primary">LOC117561737</name>
</gene>
<dbReference type="PANTHER" id="PTHR37162">
    <property type="entry name" value="HAT FAMILY DIMERISATION DOMAINCONTAINING PROTEIN-RELATED"/>
    <property type="match status" value="1"/>
</dbReference>
<dbReference type="PANTHER" id="PTHR37162:SF11">
    <property type="match status" value="1"/>
</dbReference>
<sequence>MKHQSINSNEGISDLFQAMFPDSEIAKKFACGKDKTGYIVRFGLAPYFKEQLVNSINKAGPFVLMFDESLNQATKKKQMDVHIRYWDDGCVWARYLGSQFLGHGRAEDLLHHIKHLDTAGTYARILFVVFSSAFNTIIPALLQDKLSQLHVPVSTCRWITDFLSDRKQHVRLGKHLSDSRTISIGSPQGCVLSPLLFSLYTNSCTSSHQSVKLLKFRRHHPHRTHLWWGRVCLQV</sequence>
<evidence type="ECO:0000313" key="4">
    <source>
        <dbReference type="RefSeq" id="XP_034095205.1"/>
    </source>
</evidence>
<dbReference type="Pfam" id="PF00078">
    <property type="entry name" value="RVT_1"/>
    <property type="match status" value="1"/>
</dbReference>
<organism evidence="2 4">
    <name type="scientific">Gymnodraco acuticeps</name>
    <name type="common">Antarctic dragonfish</name>
    <dbReference type="NCBI Taxonomy" id="8218"/>
    <lineage>
        <taxon>Eukaryota</taxon>
        <taxon>Metazoa</taxon>
        <taxon>Chordata</taxon>
        <taxon>Craniata</taxon>
        <taxon>Vertebrata</taxon>
        <taxon>Euteleostomi</taxon>
        <taxon>Actinopterygii</taxon>
        <taxon>Neopterygii</taxon>
        <taxon>Teleostei</taxon>
        <taxon>Neoteleostei</taxon>
        <taxon>Acanthomorphata</taxon>
        <taxon>Eupercaria</taxon>
        <taxon>Perciformes</taxon>
        <taxon>Notothenioidei</taxon>
        <taxon>Bathydraconidae</taxon>
        <taxon>Gymnodraco</taxon>
    </lineage>
</organism>
<proteinExistence type="predicted"/>
<dbReference type="AlphaFoldDB" id="A0A6P8WDJ1"/>
<evidence type="ECO:0000313" key="3">
    <source>
        <dbReference type="RefSeq" id="XP_034095204.1"/>
    </source>
</evidence>
<keyword evidence="2" id="KW-1185">Reference proteome</keyword>
<dbReference type="RefSeq" id="XP_034095204.1">
    <property type="nucleotide sequence ID" value="XM_034239313.1"/>
</dbReference>
<dbReference type="GeneID" id="117561737"/>
<dbReference type="KEGG" id="gacu:117561737"/>
<dbReference type="RefSeq" id="XP_034095205.1">
    <property type="nucleotide sequence ID" value="XM_034239314.1"/>
</dbReference>
<dbReference type="OrthoDB" id="10056585at2759"/>